<sequence length="117" mass="12346">MIGGPRDHYGQFCGFSNSPPPKRGPHSKIRIPAARPRWNATGAPAVSISLPFSSAACACSAPLFTSATCFCPARTFLTLASPYSYLRSATLRAPDWFAPGATDAARESPTTGEGEIQ</sequence>
<gene>
    <name evidence="2" type="ORF">OLEA9_A104270</name>
</gene>
<keyword evidence="3" id="KW-1185">Reference proteome</keyword>
<dbReference type="AlphaFoldDB" id="A0A8S0QC19"/>
<evidence type="ECO:0000313" key="2">
    <source>
        <dbReference type="EMBL" id="CAA2962343.1"/>
    </source>
</evidence>
<evidence type="ECO:0000256" key="1">
    <source>
        <dbReference type="SAM" id="MobiDB-lite"/>
    </source>
</evidence>
<evidence type="ECO:0000313" key="3">
    <source>
        <dbReference type="Proteomes" id="UP000594638"/>
    </source>
</evidence>
<organism evidence="2 3">
    <name type="scientific">Olea europaea subsp. europaea</name>
    <dbReference type="NCBI Taxonomy" id="158383"/>
    <lineage>
        <taxon>Eukaryota</taxon>
        <taxon>Viridiplantae</taxon>
        <taxon>Streptophyta</taxon>
        <taxon>Embryophyta</taxon>
        <taxon>Tracheophyta</taxon>
        <taxon>Spermatophyta</taxon>
        <taxon>Magnoliopsida</taxon>
        <taxon>eudicotyledons</taxon>
        <taxon>Gunneridae</taxon>
        <taxon>Pentapetalae</taxon>
        <taxon>asterids</taxon>
        <taxon>lamiids</taxon>
        <taxon>Lamiales</taxon>
        <taxon>Oleaceae</taxon>
        <taxon>Oleeae</taxon>
        <taxon>Olea</taxon>
    </lineage>
</organism>
<accession>A0A8S0QC19</accession>
<dbReference type="Proteomes" id="UP000594638">
    <property type="component" value="Unassembled WGS sequence"/>
</dbReference>
<reference evidence="2 3" key="1">
    <citation type="submission" date="2019-12" db="EMBL/GenBank/DDBJ databases">
        <authorList>
            <person name="Alioto T."/>
            <person name="Alioto T."/>
            <person name="Gomez Garrido J."/>
        </authorList>
    </citation>
    <scope>NUCLEOTIDE SEQUENCE [LARGE SCALE GENOMIC DNA]</scope>
</reference>
<name>A0A8S0QC19_OLEEU</name>
<dbReference type="Gramene" id="OE9A104270T1">
    <property type="protein sequence ID" value="OE9A104270C1"/>
    <property type="gene ID" value="OE9A104270"/>
</dbReference>
<proteinExistence type="predicted"/>
<feature type="region of interest" description="Disordered" evidence="1">
    <location>
        <begin position="1"/>
        <end position="27"/>
    </location>
</feature>
<dbReference type="EMBL" id="CACTIH010000890">
    <property type="protein sequence ID" value="CAA2962343.1"/>
    <property type="molecule type" value="Genomic_DNA"/>
</dbReference>
<protein>
    <submittedName>
        <fullName evidence="2">Uncharacterized protein</fullName>
    </submittedName>
</protein>
<feature type="non-terminal residue" evidence="2">
    <location>
        <position position="117"/>
    </location>
</feature>
<comment type="caution">
    <text evidence="2">The sequence shown here is derived from an EMBL/GenBank/DDBJ whole genome shotgun (WGS) entry which is preliminary data.</text>
</comment>